<organism evidence="6 7">
    <name type="scientific">Geoalkalibacter ferrihydriticus DSM 17813</name>
    <dbReference type="NCBI Taxonomy" id="1121915"/>
    <lineage>
        <taxon>Bacteria</taxon>
        <taxon>Pseudomonadati</taxon>
        <taxon>Thermodesulfobacteriota</taxon>
        <taxon>Desulfuromonadia</taxon>
        <taxon>Desulfuromonadales</taxon>
        <taxon>Geoalkalibacteraceae</taxon>
        <taxon>Geoalkalibacter</taxon>
    </lineage>
</organism>
<keyword evidence="1" id="KW-0813">Transport</keyword>
<sequence>MIYPLDFKPKASVAGLLFLLAVLLAPAVAALAYDPASSCVACHGDRERMRALGAESMYLDPQRLDEQIGMGGVPTCVDCHLGNPRAFDKDRAHAGMFEAVLPLSGRRERRALGEGPRVAALRWHDRELLQLIYRPGLTTNTCVRCHPGDGD</sequence>
<evidence type="ECO:0000256" key="5">
    <source>
        <dbReference type="ARBA" id="ARBA00023004"/>
    </source>
</evidence>
<keyword evidence="7" id="KW-1185">Reference proteome</keyword>
<evidence type="ECO:0000256" key="1">
    <source>
        <dbReference type="ARBA" id="ARBA00022448"/>
    </source>
</evidence>
<proteinExistence type="predicted"/>
<dbReference type="PANTHER" id="PTHR30333">
    <property type="entry name" value="CYTOCHROME C-TYPE PROTEIN"/>
    <property type="match status" value="1"/>
</dbReference>
<name>A0A0C2HFJ0_9BACT</name>
<dbReference type="AlphaFoldDB" id="A0A0C2HFJ0"/>
<evidence type="ECO:0000313" key="7">
    <source>
        <dbReference type="Proteomes" id="UP000035068"/>
    </source>
</evidence>
<comment type="caution">
    <text evidence="6">The sequence shown here is derived from an EMBL/GenBank/DDBJ whole genome shotgun (WGS) entry which is preliminary data.</text>
</comment>
<evidence type="ECO:0000256" key="2">
    <source>
        <dbReference type="ARBA" id="ARBA00022617"/>
    </source>
</evidence>
<dbReference type="PANTHER" id="PTHR30333:SF4">
    <property type="entry name" value="CYTOCHROME C FAMILY PROTEIN"/>
    <property type="match status" value="1"/>
</dbReference>
<reference evidence="6 7" key="1">
    <citation type="submission" date="2014-12" db="EMBL/GenBank/DDBJ databases">
        <title>Genomes of Geoalkalibacter ferrihydriticus and Geoalkalibacter subterraneus, two haloalkaliphilic metal-reducing members of the Geobacteraceae.</title>
        <authorList>
            <person name="Badalamenti J.P."/>
            <person name="Torres C.I."/>
            <person name="Krajmalnik-Brown R."/>
            <person name="Bond D.R."/>
        </authorList>
    </citation>
    <scope>NUCLEOTIDE SEQUENCE [LARGE SCALE GENOMIC DNA]</scope>
    <source>
        <strain evidence="6 7">DSM 17813</strain>
    </source>
</reference>
<keyword evidence="3" id="KW-0479">Metal-binding</keyword>
<keyword evidence="5" id="KW-0408">Iron</keyword>
<dbReference type="EMBL" id="JWJD01000008">
    <property type="protein sequence ID" value="KIH75686.1"/>
    <property type="molecule type" value="Genomic_DNA"/>
</dbReference>
<accession>A0A0C2HFJ0</accession>
<dbReference type="GO" id="GO:0046872">
    <property type="term" value="F:metal ion binding"/>
    <property type="evidence" value="ECO:0007669"/>
    <property type="project" value="UniProtKB-KW"/>
</dbReference>
<dbReference type="InterPro" id="IPR051174">
    <property type="entry name" value="Cytochrome_c-type_ET"/>
</dbReference>
<dbReference type="InterPro" id="IPR036280">
    <property type="entry name" value="Multihaem_cyt_sf"/>
</dbReference>
<keyword evidence="2" id="KW-0349">Heme</keyword>
<evidence type="ECO:0000256" key="4">
    <source>
        <dbReference type="ARBA" id="ARBA00022982"/>
    </source>
</evidence>
<evidence type="ECO:0000313" key="6">
    <source>
        <dbReference type="EMBL" id="KIH75686.1"/>
    </source>
</evidence>
<keyword evidence="4" id="KW-0249">Electron transport</keyword>
<evidence type="ECO:0000256" key="3">
    <source>
        <dbReference type="ARBA" id="ARBA00022723"/>
    </source>
</evidence>
<dbReference type="Proteomes" id="UP000035068">
    <property type="component" value="Unassembled WGS sequence"/>
</dbReference>
<protein>
    <submittedName>
        <fullName evidence="6">Uncharacterized protein</fullName>
    </submittedName>
</protein>
<gene>
    <name evidence="6" type="ORF">GFER_15285</name>
</gene>
<dbReference type="SUPFAM" id="SSF48695">
    <property type="entry name" value="Multiheme cytochromes"/>
    <property type="match status" value="1"/>
</dbReference>
<dbReference type="RefSeq" id="WP_040100805.1">
    <property type="nucleotide sequence ID" value="NZ_JWJD01000008.1"/>
</dbReference>